<feature type="transmembrane region" description="Helical" evidence="6">
    <location>
        <begin position="769"/>
        <end position="792"/>
    </location>
</feature>
<evidence type="ECO:0000313" key="10">
    <source>
        <dbReference type="Proteomes" id="UP000626148"/>
    </source>
</evidence>
<evidence type="ECO:0000256" key="6">
    <source>
        <dbReference type="SAM" id="Phobius"/>
    </source>
</evidence>
<accession>A0A918KBL3</accession>
<feature type="domain" description="MacB-like periplasmic core" evidence="8">
    <location>
        <begin position="21"/>
        <end position="249"/>
    </location>
</feature>
<dbReference type="Pfam" id="PF02687">
    <property type="entry name" value="FtsX"/>
    <property type="match status" value="2"/>
</dbReference>
<gene>
    <name evidence="9" type="ORF">GCM10007392_27010</name>
</gene>
<feature type="transmembrane region" description="Helical" evidence="6">
    <location>
        <begin position="684"/>
        <end position="709"/>
    </location>
</feature>
<dbReference type="InterPro" id="IPR025857">
    <property type="entry name" value="MacB_PCD"/>
</dbReference>
<dbReference type="PANTHER" id="PTHR30572">
    <property type="entry name" value="MEMBRANE COMPONENT OF TRANSPORTER-RELATED"/>
    <property type="match status" value="1"/>
</dbReference>
<keyword evidence="4 6" id="KW-1133">Transmembrane helix</keyword>
<keyword evidence="10" id="KW-1185">Reference proteome</keyword>
<reference evidence="9" key="2">
    <citation type="submission" date="2020-09" db="EMBL/GenBank/DDBJ databases">
        <authorList>
            <person name="Sun Q."/>
            <person name="Kim S."/>
        </authorList>
    </citation>
    <scope>NUCLEOTIDE SEQUENCE</scope>
    <source>
        <strain evidence="9">KCTC 22169</strain>
    </source>
</reference>
<keyword evidence="5 6" id="KW-0472">Membrane</keyword>
<evidence type="ECO:0000259" key="8">
    <source>
        <dbReference type="Pfam" id="PF12704"/>
    </source>
</evidence>
<reference evidence="9" key="1">
    <citation type="journal article" date="2014" name="Int. J. Syst. Evol. Microbiol.">
        <title>Complete genome sequence of Corynebacterium casei LMG S-19264T (=DSM 44701T), isolated from a smear-ripened cheese.</title>
        <authorList>
            <consortium name="US DOE Joint Genome Institute (JGI-PGF)"/>
            <person name="Walter F."/>
            <person name="Albersmeier A."/>
            <person name="Kalinowski J."/>
            <person name="Ruckert C."/>
        </authorList>
    </citation>
    <scope>NUCLEOTIDE SEQUENCE</scope>
    <source>
        <strain evidence="9">KCTC 22169</strain>
    </source>
</reference>
<dbReference type="GO" id="GO:0022857">
    <property type="term" value="F:transmembrane transporter activity"/>
    <property type="evidence" value="ECO:0007669"/>
    <property type="project" value="TreeGrafter"/>
</dbReference>
<evidence type="ECO:0000313" key="9">
    <source>
        <dbReference type="EMBL" id="GGX57918.1"/>
    </source>
</evidence>
<dbReference type="Proteomes" id="UP000626148">
    <property type="component" value="Unassembled WGS sequence"/>
</dbReference>
<feature type="transmembrane region" description="Helical" evidence="6">
    <location>
        <begin position="20"/>
        <end position="43"/>
    </location>
</feature>
<comment type="caution">
    <text evidence="9">The sequence shown here is derived from an EMBL/GenBank/DDBJ whole genome shotgun (WGS) entry which is preliminary data.</text>
</comment>
<evidence type="ECO:0000256" key="1">
    <source>
        <dbReference type="ARBA" id="ARBA00004651"/>
    </source>
</evidence>
<dbReference type="InterPro" id="IPR003838">
    <property type="entry name" value="ABC3_permease_C"/>
</dbReference>
<protein>
    <submittedName>
        <fullName evidence="9">ABC transporter permease</fullName>
    </submittedName>
</protein>
<evidence type="ECO:0000256" key="2">
    <source>
        <dbReference type="ARBA" id="ARBA00022475"/>
    </source>
</evidence>
<feature type="transmembrane region" description="Helical" evidence="6">
    <location>
        <begin position="422"/>
        <end position="447"/>
    </location>
</feature>
<name>A0A918KBL3_9GAMM</name>
<comment type="subcellular location">
    <subcellularLocation>
        <location evidence="1">Cell membrane</location>
        <topology evidence="1">Multi-pass membrane protein</topology>
    </subcellularLocation>
</comment>
<dbReference type="GO" id="GO:0005886">
    <property type="term" value="C:plasma membrane"/>
    <property type="evidence" value="ECO:0007669"/>
    <property type="project" value="UniProtKB-SubCell"/>
</dbReference>
<proteinExistence type="predicted"/>
<keyword evidence="2" id="KW-1003">Cell membrane</keyword>
<dbReference type="InterPro" id="IPR050250">
    <property type="entry name" value="Macrolide_Exporter_MacB"/>
</dbReference>
<dbReference type="AlphaFoldDB" id="A0A918KBL3"/>
<evidence type="ECO:0000256" key="3">
    <source>
        <dbReference type="ARBA" id="ARBA00022692"/>
    </source>
</evidence>
<evidence type="ECO:0000256" key="4">
    <source>
        <dbReference type="ARBA" id="ARBA00022989"/>
    </source>
</evidence>
<feature type="transmembrane region" description="Helical" evidence="6">
    <location>
        <begin position="741"/>
        <end position="763"/>
    </location>
</feature>
<feature type="domain" description="ABC3 transporter permease C-terminal" evidence="7">
    <location>
        <begin position="688"/>
        <end position="799"/>
    </location>
</feature>
<keyword evidence="3 6" id="KW-0812">Transmembrane</keyword>
<dbReference type="EMBL" id="BMXR01000006">
    <property type="protein sequence ID" value="GGX57918.1"/>
    <property type="molecule type" value="Genomic_DNA"/>
</dbReference>
<feature type="transmembrane region" description="Helical" evidence="6">
    <location>
        <begin position="292"/>
        <end position="312"/>
    </location>
</feature>
<sequence length="808" mass="89520">MLTSYLILALRTLLKHRLFAMLNVFGLALGLMVFLFSSLLVHYERTHDQNFTDYDRIYLIGSRFTFEANEPISEYPDIRTAYGPLFERHIEGLDAVARAVHRRPILTAAGRHQYQSIRFVDPAFTRIFSFDYLAGSGSSLDSPDALILTRSTAMALFGRVDVLHEPVRLNHTVTLTVSAVIEDAPVNTHFNSDLRDHYELTALAPIAALNATTGFPQAGRWTDEFENNATYIKVAPGRDRAWLNERINRVYREHAPTDEQAVVQGLNANPLINAHNLVWQAMELPVLETVQLLGLLVLVVACVNYANLATALNLGRRREVGLRKVLGASRRQLLAQFLVESLLMVALAMLLATACIEVVLPAFNHWTGKALTLNYGLHIPWVLITTVLVALVAGAYPAWVISRPHPIDALGYAPEHGGGGRLFRTLLVGLQFTVAIFMLAMVMIIIAQNQNILSQSRVFPMSRMLILDQLEHPSVHARRAELVDALAGLDGVEAVTLSNGYPFNPTRLSETGRLREARAAPGSDTASFVLDMIAVDDQFLAAYGIPMLAGRPFEATNNSGTLEAVINPQAARQLGFTDAENAIGVRFQARPPDSDTETLEAMVVGIIAEQQFNGSYSERSAMAFYPGQDRFHYASILLTRGASPERLETIRTTWTQIIDDVPINALFLEEYFNWFYKIPRGIQWVFSVFSMIALGLSLTGLFGLVALMAQRRTREIGVRKVLGASTGQIVQMMLWQFSRPIVASVLVATPLAYGASTIYLDFFPDPVSALLPIIGLASMIVISLAWLTIAAYTHRLARATPIDSLRYE</sequence>
<evidence type="ECO:0000256" key="5">
    <source>
        <dbReference type="ARBA" id="ARBA00023136"/>
    </source>
</evidence>
<feature type="domain" description="ABC3 transporter permease C-terminal" evidence="7">
    <location>
        <begin position="293"/>
        <end position="404"/>
    </location>
</feature>
<dbReference type="PANTHER" id="PTHR30572:SF18">
    <property type="entry name" value="ABC-TYPE MACROLIDE FAMILY EXPORT SYSTEM PERMEASE COMPONENT 2"/>
    <property type="match status" value="1"/>
</dbReference>
<evidence type="ECO:0000259" key="7">
    <source>
        <dbReference type="Pfam" id="PF02687"/>
    </source>
</evidence>
<organism evidence="9 10">
    <name type="scientific">Saccharospirillum salsuginis</name>
    <dbReference type="NCBI Taxonomy" id="418750"/>
    <lineage>
        <taxon>Bacteria</taxon>
        <taxon>Pseudomonadati</taxon>
        <taxon>Pseudomonadota</taxon>
        <taxon>Gammaproteobacteria</taxon>
        <taxon>Oceanospirillales</taxon>
        <taxon>Saccharospirillaceae</taxon>
        <taxon>Saccharospirillum</taxon>
    </lineage>
</organism>
<feature type="transmembrane region" description="Helical" evidence="6">
    <location>
        <begin position="333"/>
        <end position="359"/>
    </location>
</feature>
<dbReference type="Pfam" id="PF12704">
    <property type="entry name" value="MacB_PCD"/>
    <property type="match status" value="1"/>
</dbReference>
<feature type="transmembrane region" description="Helical" evidence="6">
    <location>
        <begin position="379"/>
        <end position="401"/>
    </location>
</feature>
<dbReference type="RefSeq" id="WP_189609493.1">
    <property type="nucleotide sequence ID" value="NZ_BMXR01000006.1"/>
</dbReference>